<evidence type="ECO:0000313" key="2">
    <source>
        <dbReference type="EMBL" id="CAB4161418.1"/>
    </source>
</evidence>
<sequence>MAKLTLLAMTQNILSALDSDTVDSIDETVEAVQVAELVKEAYFDLVSQRDWPFLFVLGNLDGLGDTNNPTKMKIPDTYNKIKWIKYNKNEVQYVDPETFHTIINQRVAQSGVINSNGYVLNQDPQYWTSYDDTYIVFDGYKQSTESTLQSSKAVVYGTQQASWSHVDNYIPNIPEKFFPTLLAEAKSQAFVNLKQQSNAREERKATRGRMTMRNESWRNENGEAKYNTKVSYGRK</sequence>
<proteinExistence type="predicted"/>
<name>A0A6J5NWF8_9CAUD</name>
<reference evidence="2" key="1">
    <citation type="submission" date="2020-04" db="EMBL/GenBank/DDBJ databases">
        <authorList>
            <person name="Chiriac C."/>
            <person name="Salcher M."/>
            <person name="Ghai R."/>
            <person name="Kavagutti S V."/>
        </authorList>
    </citation>
    <scope>NUCLEOTIDE SEQUENCE</scope>
</reference>
<feature type="region of interest" description="Disordered" evidence="1">
    <location>
        <begin position="195"/>
        <end position="235"/>
    </location>
</feature>
<protein>
    <submittedName>
        <fullName evidence="2">Uncharacterized protein</fullName>
    </submittedName>
</protein>
<organism evidence="2">
    <name type="scientific">uncultured Caudovirales phage</name>
    <dbReference type="NCBI Taxonomy" id="2100421"/>
    <lineage>
        <taxon>Viruses</taxon>
        <taxon>Duplodnaviria</taxon>
        <taxon>Heunggongvirae</taxon>
        <taxon>Uroviricota</taxon>
        <taxon>Caudoviricetes</taxon>
        <taxon>Peduoviridae</taxon>
        <taxon>Maltschvirus</taxon>
        <taxon>Maltschvirus maltsch</taxon>
    </lineage>
</organism>
<dbReference type="EMBL" id="LR796700">
    <property type="protein sequence ID" value="CAB4161418.1"/>
    <property type="molecule type" value="Genomic_DNA"/>
</dbReference>
<gene>
    <name evidence="2" type="ORF">UFOVP729_50</name>
</gene>
<evidence type="ECO:0000256" key="1">
    <source>
        <dbReference type="SAM" id="MobiDB-lite"/>
    </source>
</evidence>
<accession>A0A6J5NWF8</accession>